<accession>A0A4T1ZQ20</accession>
<comment type="caution">
    <text evidence="1">The sequence shown here is derived from an EMBL/GenBank/DDBJ whole genome shotgun (WGS) entry which is preliminary data.</text>
</comment>
<proteinExistence type="predicted"/>
<evidence type="ECO:0008006" key="3">
    <source>
        <dbReference type="Google" id="ProtNLM"/>
    </source>
</evidence>
<sequence length="191" mass="22165">MEVFFNILAALGGASVVLTGLFAYIGNSRLESYKAQLQAANEKAKSMLESSVHVSKSQFDKEFAIYHQIWACLIKLRARTLSLRPMLDHVDPNESEEERVNKRLMAFGETFYIFRDVMEENRPFYSISVYESLQKIFHLCHEESIEYQYKEDGWNIEYWNKAKVNHEIITSEIEACCELIRTRISSMSVAA</sequence>
<reference evidence="1 2" key="1">
    <citation type="submission" date="2018-10" db="EMBL/GenBank/DDBJ databases">
        <title>Pseudomonas leptonychotis sp. nov., isolated from Weddell seals in Antarctica.</title>
        <authorList>
            <person name="Novakova D."/>
            <person name="Svec P."/>
            <person name="Kralova S."/>
            <person name="Kristofova L."/>
            <person name="Zeman M."/>
            <person name="Pantucek R."/>
            <person name="Maslanova I."/>
            <person name="Sedlacek I."/>
        </authorList>
    </citation>
    <scope>NUCLEOTIDE SEQUENCE [LARGE SCALE GENOMIC DNA]</scope>
    <source>
        <strain evidence="1 2">CCM 8849</strain>
    </source>
</reference>
<dbReference type="RefSeq" id="WP_136666440.1">
    <property type="nucleotide sequence ID" value="NZ_RFLV01000009.1"/>
</dbReference>
<name>A0A4T1ZQ20_9PSED</name>
<protein>
    <recommendedName>
        <fullName evidence="3">DUF4760 domain-containing protein</fullName>
    </recommendedName>
</protein>
<organism evidence="1 2">
    <name type="scientific">Pseudomonas leptonychotis</name>
    <dbReference type="NCBI Taxonomy" id="2448482"/>
    <lineage>
        <taxon>Bacteria</taxon>
        <taxon>Pseudomonadati</taxon>
        <taxon>Pseudomonadota</taxon>
        <taxon>Gammaproteobacteria</taxon>
        <taxon>Pseudomonadales</taxon>
        <taxon>Pseudomonadaceae</taxon>
        <taxon>Pseudomonas</taxon>
    </lineage>
</organism>
<dbReference type="EMBL" id="RFLV01000009">
    <property type="protein sequence ID" value="TIH06230.1"/>
    <property type="molecule type" value="Genomic_DNA"/>
</dbReference>
<dbReference type="OrthoDB" id="5917459at2"/>
<evidence type="ECO:0000313" key="1">
    <source>
        <dbReference type="EMBL" id="TIH06230.1"/>
    </source>
</evidence>
<dbReference type="Proteomes" id="UP000307541">
    <property type="component" value="Unassembled WGS sequence"/>
</dbReference>
<evidence type="ECO:0000313" key="2">
    <source>
        <dbReference type="Proteomes" id="UP000307541"/>
    </source>
</evidence>
<keyword evidence="2" id="KW-1185">Reference proteome</keyword>
<dbReference type="AlphaFoldDB" id="A0A4T1ZQ20"/>
<gene>
    <name evidence="1" type="ORF">D8779_20365</name>
</gene>